<keyword evidence="1" id="KW-1133">Transmembrane helix</keyword>
<feature type="transmembrane region" description="Helical" evidence="1">
    <location>
        <begin position="52"/>
        <end position="77"/>
    </location>
</feature>
<evidence type="ECO:0000313" key="2">
    <source>
        <dbReference type="EMBL" id="KAF0699734.1"/>
    </source>
</evidence>
<accession>A0A485KNK1</accession>
<feature type="transmembrane region" description="Helical" evidence="1">
    <location>
        <begin position="182"/>
        <end position="202"/>
    </location>
</feature>
<feature type="transmembrane region" description="Helical" evidence="1">
    <location>
        <begin position="152"/>
        <end position="170"/>
    </location>
</feature>
<keyword evidence="1" id="KW-0472">Membrane</keyword>
<keyword evidence="1" id="KW-0812">Transmembrane</keyword>
<sequence>MPNLSFQIILPAFIAGVDIFHVIHGVCLRHIQAKITAARLAKDTHHLSDPGVQFTLALIMSSAIVRSMAFLCALPLIPLFLLHLQNPAKNAFVVQDANQYYGLAIVALFNGEYLWEIVHTPTTPPVMIAHHVISISLCAVSCHCRLFDDMGFAYAFGVLILHPLLLAKFLRHAKCSWSYPVWRFGIYYFHVAEVLGTMISVYTMYCQNLPPLELILKSVTVLMLTLVKCALAKNVRKGLGKCTTIKCDVTNAVVTDILGLPDMSSWLY</sequence>
<dbReference type="AlphaFoldDB" id="A0A485KNK1"/>
<evidence type="ECO:0000256" key="1">
    <source>
        <dbReference type="SAM" id="Phobius"/>
    </source>
</evidence>
<proteinExistence type="predicted"/>
<evidence type="ECO:0000313" key="4">
    <source>
        <dbReference type="Proteomes" id="UP000332933"/>
    </source>
</evidence>
<evidence type="ECO:0000313" key="3">
    <source>
        <dbReference type="EMBL" id="VFT86582.1"/>
    </source>
</evidence>
<reference evidence="2" key="2">
    <citation type="submission" date="2019-06" db="EMBL/GenBank/DDBJ databases">
        <title>Genomics analysis of Aphanomyces spp. identifies a new class of oomycete effector associated with host adaptation.</title>
        <authorList>
            <person name="Gaulin E."/>
        </authorList>
    </citation>
    <scope>NUCLEOTIDE SEQUENCE</scope>
    <source>
        <strain evidence="2">CBS 578.67</strain>
    </source>
</reference>
<dbReference type="Proteomes" id="UP000332933">
    <property type="component" value="Unassembled WGS sequence"/>
</dbReference>
<keyword evidence="4" id="KW-1185">Reference proteome</keyword>
<feature type="transmembrane region" description="Helical" evidence="1">
    <location>
        <begin position="6"/>
        <end position="31"/>
    </location>
</feature>
<reference evidence="3 4" key="1">
    <citation type="submission" date="2019-03" db="EMBL/GenBank/DDBJ databases">
        <authorList>
            <person name="Gaulin E."/>
            <person name="Dumas B."/>
        </authorList>
    </citation>
    <scope>NUCLEOTIDE SEQUENCE [LARGE SCALE GENOMIC DNA]</scope>
    <source>
        <strain evidence="3">CBS 568.67</strain>
    </source>
</reference>
<name>A0A485KNK1_9STRA</name>
<dbReference type="EMBL" id="VJMH01005157">
    <property type="protein sequence ID" value="KAF0699734.1"/>
    <property type="molecule type" value="Genomic_DNA"/>
</dbReference>
<organism evidence="3 4">
    <name type="scientific">Aphanomyces stellatus</name>
    <dbReference type="NCBI Taxonomy" id="120398"/>
    <lineage>
        <taxon>Eukaryota</taxon>
        <taxon>Sar</taxon>
        <taxon>Stramenopiles</taxon>
        <taxon>Oomycota</taxon>
        <taxon>Saprolegniomycetes</taxon>
        <taxon>Saprolegniales</taxon>
        <taxon>Verrucalvaceae</taxon>
        <taxon>Aphanomyces</taxon>
    </lineage>
</organism>
<gene>
    <name evidence="3" type="primary">Aste57867_9703</name>
    <name evidence="2" type="ORF">As57867_009665</name>
    <name evidence="3" type="ORF">ASTE57867_9703</name>
</gene>
<dbReference type="EMBL" id="CAADRA010005178">
    <property type="protein sequence ID" value="VFT86582.1"/>
    <property type="molecule type" value="Genomic_DNA"/>
</dbReference>
<protein>
    <submittedName>
        <fullName evidence="3">Aste57867_9703 protein</fullName>
    </submittedName>
</protein>